<reference evidence="3 4" key="1">
    <citation type="submission" date="2023-07" db="EMBL/GenBank/DDBJ databases">
        <title>Sorghum-associated microbial communities from plants grown in Nebraska, USA.</title>
        <authorList>
            <person name="Schachtman D."/>
        </authorList>
    </citation>
    <scope>NUCLEOTIDE SEQUENCE [LARGE SCALE GENOMIC DNA]</scope>
    <source>
        <strain evidence="3 4">DS2154</strain>
    </source>
</reference>
<evidence type="ECO:0000313" key="4">
    <source>
        <dbReference type="Proteomes" id="UP001262754"/>
    </source>
</evidence>
<dbReference type="SUPFAM" id="SSF101874">
    <property type="entry name" value="YceI-like"/>
    <property type="match status" value="1"/>
</dbReference>
<comment type="caution">
    <text evidence="3">The sequence shown here is derived from an EMBL/GenBank/DDBJ whole genome shotgun (WGS) entry which is preliminary data.</text>
</comment>
<dbReference type="PANTHER" id="PTHR34406:SF1">
    <property type="entry name" value="PROTEIN YCEI"/>
    <property type="match status" value="1"/>
</dbReference>
<dbReference type="InterPro" id="IPR036761">
    <property type="entry name" value="TTHA0802/YceI-like_sf"/>
</dbReference>
<dbReference type="RefSeq" id="WP_310030129.1">
    <property type="nucleotide sequence ID" value="NZ_JAVDRL010000003.1"/>
</dbReference>
<feature type="signal peptide" evidence="1">
    <location>
        <begin position="1"/>
        <end position="23"/>
    </location>
</feature>
<evidence type="ECO:0000256" key="1">
    <source>
        <dbReference type="SAM" id="SignalP"/>
    </source>
</evidence>
<name>A0ABU1MWK1_9CAUL</name>
<dbReference type="Pfam" id="PF04264">
    <property type="entry name" value="YceI"/>
    <property type="match status" value="1"/>
</dbReference>
<proteinExistence type="predicted"/>
<sequence length="203" mass="21472">MTRMLPGLAAALAIAAVIGPARAQSPFKPEDVQAGTYTVDSKETLVRYGTIHMGISEFWGTFPGAKGTLMIDPKALGDAKLDVSVPIATVSTTNKDLDAQFLSSTFFDAAKYPQMRFVSTSVTPTGPTTAKIAGDLTLHGVTRPIVLDATFTGAGPNHFTKVFTIGFKAQGQINRSDFGIGKWVPVVSDATTIDISAAFEKKT</sequence>
<dbReference type="InterPro" id="IPR007372">
    <property type="entry name" value="Lipid/polyisoprenoid-bd_YceI"/>
</dbReference>
<accession>A0ABU1MWK1</accession>
<dbReference type="Proteomes" id="UP001262754">
    <property type="component" value="Unassembled WGS sequence"/>
</dbReference>
<feature type="domain" description="Lipid/polyisoprenoid-binding YceI-like" evidence="2">
    <location>
        <begin position="36"/>
        <end position="200"/>
    </location>
</feature>
<organism evidence="3 4">
    <name type="scientific">Caulobacter rhizosphaerae</name>
    <dbReference type="NCBI Taxonomy" id="2010972"/>
    <lineage>
        <taxon>Bacteria</taxon>
        <taxon>Pseudomonadati</taxon>
        <taxon>Pseudomonadota</taxon>
        <taxon>Alphaproteobacteria</taxon>
        <taxon>Caulobacterales</taxon>
        <taxon>Caulobacteraceae</taxon>
        <taxon>Caulobacter</taxon>
    </lineage>
</organism>
<dbReference type="SMART" id="SM00867">
    <property type="entry name" value="YceI"/>
    <property type="match status" value="1"/>
</dbReference>
<keyword evidence="1" id="KW-0732">Signal</keyword>
<evidence type="ECO:0000259" key="2">
    <source>
        <dbReference type="SMART" id="SM00867"/>
    </source>
</evidence>
<keyword evidence="4" id="KW-1185">Reference proteome</keyword>
<dbReference type="PANTHER" id="PTHR34406">
    <property type="entry name" value="PROTEIN YCEI"/>
    <property type="match status" value="1"/>
</dbReference>
<feature type="chain" id="PRO_5047021971" evidence="1">
    <location>
        <begin position="24"/>
        <end position="203"/>
    </location>
</feature>
<dbReference type="EMBL" id="JAVDRL010000003">
    <property type="protein sequence ID" value="MDR6530568.1"/>
    <property type="molecule type" value="Genomic_DNA"/>
</dbReference>
<evidence type="ECO:0000313" key="3">
    <source>
        <dbReference type="EMBL" id="MDR6530568.1"/>
    </source>
</evidence>
<gene>
    <name evidence="3" type="ORF">J2800_001304</name>
</gene>
<protein>
    <submittedName>
        <fullName evidence="3">Polyisoprenoid-binding protein YceI</fullName>
    </submittedName>
</protein>
<dbReference type="Gene3D" id="2.40.128.110">
    <property type="entry name" value="Lipid/polyisoprenoid-binding, YceI-like"/>
    <property type="match status" value="1"/>
</dbReference>